<protein>
    <submittedName>
        <fullName evidence="1">Uncharacterized protein</fullName>
    </submittedName>
</protein>
<organism evidence="1 2">
    <name type="scientific">Phytophthora infestans</name>
    <name type="common">Potato late blight agent</name>
    <name type="synonym">Botrytis infestans</name>
    <dbReference type="NCBI Taxonomy" id="4787"/>
    <lineage>
        <taxon>Eukaryota</taxon>
        <taxon>Sar</taxon>
        <taxon>Stramenopiles</taxon>
        <taxon>Oomycota</taxon>
        <taxon>Peronosporomycetes</taxon>
        <taxon>Peronosporales</taxon>
        <taxon>Peronosporaceae</taxon>
        <taxon>Phytophthora</taxon>
    </lineage>
</organism>
<keyword evidence="2" id="KW-1185">Reference proteome</keyword>
<gene>
    <name evidence="1" type="ORF">GN244_ATG02021</name>
</gene>
<reference evidence="1" key="1">
    <citation type="submission" date="2020-04" db="EMBL/GenBank/DDBJ databases">
        <title>Hybrid Assembly of Korean Phytophthora infestans isolates.</title>
        <authorList>
            <person name="Prokchorchik M."/>
            <person name="Lee Y."/>
            <person name="Seo J."/>
            <person name="Cho J.-H."/>
            <person name="Park Y.-E."/>
            <person name="Jang D.-C."/>
            <person name="Im J.-S."/>
            <person name="Choi J.-G."/>
            <person name="Park H.-J."/>
            <person name="Lee G.-B."/>
            <person name="Lee Y.-G."/>
            <person name="Hong S.-Y."/>
            <person name="Cho K."/>
            <person name="Sohn K.H."/>
        </authorList>
    </citation>
    <scope>NUCLEOTIDE SEQUENCE</scope>
    <source>
        <strain evidence="1">KR_1_A1</strain>
    </source>
</reference>
<sequence>MTKLAKTAETKGKAKFSSQHDAVFRFSVTPAKIWLEQQTTKQQWQCTVSSVNDFALKGAGIPHAIVMDYLAMSLNRSESSRDTDYEVDLIPMSEGRMRLDFLLKFSIADVVWKPEYQFVLQPIEVTETQMLMAKLQDANDSLDRLHSIVPAWVVESNRPPAVGNSASMQIVALKGATSWLYVCGLVKKVLENSGSHVETAVEWSSTAVHKSTAVVTKYWAAIWSTAKYASSTVGQLVLDQYAGNA</sequence>
<evidence type="ECO:0000313" key="2">
    <source>
        <dbReference type="Proteomes" id="UP000602510"/>
    </source>
</evidence>
<name>A0A833WLW8_PHYIN</name>
<accession>A0A833WLW8</accession>
<dbReference type="Proteomes" id="UP000602510">
    <property type="component" value="Unassembled WGS sequence"/>
</dbReference>
<proteinExistence type="predicted"/>
<evidence type="ECO:0000313" key="1">
    <source>
        <dbReference type="EMBL" id="KAF4045573.1"/>
    </source>
</evidence>
<dbReference type="AlphaFoldDB" id="A0A833WLW8"/>
<comment type="caution">
    <text evidence="1">The sequence shown here is derived from an EMBL/GenBank/DDBJ whole genome shotgun (WGS) entry which is preliminary data.</text>
</comment>
<dbReference type="EMBL" id="WSZM01000043">
    <property type="protein sequence ID" value="KAF4045573.1"/>
    <property type="molecule type" value="Genomic_DNA"/>
</dbReference>